<dbReference type="Proteomes" id="UP000469011">
    <property type="component" value="Unassembled WGS sequence"/>
</dbReference>
<reference evidence="3 4" key="1">
    <citation type="submission" date="2020-01" db="EMBL/GenBank/DDBJ databases">
        <title>Jiella pacifica sp. nov.</title>
        <authorList>
            <person name="Xue Z."/>
            <person name="Zhu S."/>
            <person name="Chen J."/>
            <person name="Yang J."/>
        </authorList>
    </citation>
    <scope>NUCLEOTIDE SEQUENCE [LARGE SCALE GENOMIC DNA]</scope>
    <source>
        <strain evidence="3 4">40Bstr34</strain>
    </source>
</reference>
<dbReference type="PROSITE" id="PS50887">
    <property type="entry name" value="GGDEF"/>
    <property type="match status" value="1"/>
</dbReference>
<feature type="domain" description="PAC" evidence="1">
    <location>
        <begin position="113"/>
        <end position="164"/>
    </location>
</feature>
<keyword evidence="4" id="KW-1185">Reference proteome</keyword>
<proteinExistence type="predicted"/>
<dbReference type="PANTHER" id="PTHR44757:SF2">
    <property type="entry name" value="BIOFILM ARCHITECTURE MAINTENANCE PROTEIN MBAA"/>
    <property type="match status" value="1"/>
</dbReference>
<evidence type="ECO:0000313" key="3">
    <source>
        <dbReference type="EMBL" id="NDW03874.1"/>
    </source>
</evidence>
<evidence type="ECO:0000259" key="1">
    <source>
        <dbReference type="PROSITE" id="PS50113"/>
    </source>
</evidence>
<dbReference type="SUPFAM" id="SSF55785">
    <property type="entry name" value="PYP-like sensor domain (PAS domain)"/>
    <property type="match status" value="1"/>
</dbReference>
<dbReference type="Pfam" id="PF00990">
    <property type="entry name" value="GGDEF"/>
    <property type="match status" value="1"/>
</dbReference>
<evidence type="ECO:0000313" key="4">
    <source>
        <dbReference type="Proteomes" id="UP000469011"/>
    </source>
</evidence>
<dbReference type="InterPro" id="IPR052155">
    <property type="entry name" value="Biofilm_reg_signaling"/>
</dbReference>
<sequence length="338" mass="36866">MIALPVVSKRPIAKITALEARIAEQEAVIGQLKAEVAHSRKIFDRASAAARIGVWECELNDCSLRWSDVVYDIFDLPRGSALDRGRTLECYPQATRDELETIRSKAIEDRTGFCLDAEIVTARGTRRWIRITASVECVDGEPVRIFGMKQDITAEKAATLRLRYMAEFDSLTGLANRSRFQALITGEPADGVEAFPAGAVMLIDLDRFKEVNDAFGHLVGDDCLKEVGRRLSLLGSRSECVARIGGDEFAVVFGPQTPRATIRRLGAAVVRLMRRPMPIGGRRVDIGASVGIAFSNGTIGDTLYCQADAALYAAKASGRGTVSVFDGRLSIESRARLT</sequence>
<evidence type="ECO:0000259" key="2">
    <source>
        <dbReference type="PROSITE" id="PS50887"/>
    </source>
</evidence>
<dbReference type="PROSITE" id="PS50113">
    <property type="entry name" value="PAC"/>
    <property type="match status" value="1"/>
</dbReference>
<dbReference type="InterPro" id="IPR000700">
    <property type="entry name" value="PAS-assoc_C"/>
</dbReference>
<organism evidence="3 4">
    <name type="scientific">Jiella pacifica</name>
    <dbReference type="NCBI Taxonomy" id="2696469"/>
    <lineage>
        <taxon>Bacteria</taxon>
        <taxon>Pseudomonadati</taxon>
        <taxon>Pseudomonadota</taxon>
        <taxon>Alphaproteobacteria</taxon>
        <taxon>Hyphomicrobiales</taxon>
        <taxon>Aurantimonadaceae</taxon>
        <taxon>Jiella</taxon>
    </lineage>
</organism>
<dbReference type="AlphaFoldDB" id="A0A6N9SXT4"/>
<dbReference type="InterPro" id="IPR000160">
    <property type="entry name" value="GGDEF_dom"/>
</dbReference>
<dbReference type="InterPro" id="IPR029787">
    <property type="entry name" value="Nucleotide_cyclase"/>
</dbReference>
<dbReference type="InterPro" id="IPR001610">
    <property type="entry name" value="PAC"/>
</dbReference>
<dbReference type="Gene3D" id="3.30.70.270">
    <property type="match status" value="1"/>
</dbReference>
<dbReference type="CDD" id="cd01949">
    <property type="entry name" value="GGDEF"/>
    <property type="match status" value="1"/>
</dbReference>
<dbReference type="Gene3D" id="3.30.450.20">
    <property type="entry name" value="PAS domain"/>
    <property type="match status" value="1"/>
</dbReference>
<name>A0A6N9SXT4_9HYPH</name>
<dbReference type="SUPFAM" id="SSF55073">
    <property type="entry name" value="Nucleotide cyclase"/>
    <property type="match status" value="1"/>
</dbReference>
<feature type="domain" description="GGDEF" evidence="2">
    <location>
        <begin position="196"/>
        <end position="327"/>
    </location>
</feature>
<comment type="caution">
    <text evidence="3">The sequence shown here is derived from an EMBL/GenBank/DDBJ whole genome shotgun (WGS) entry which is preliminary data.</text>
</comment>
<dbReference type="InterPro" id="IPR043128">
    <property type="entry name" value="Rev_trsase/Diguanyl_cyclase"/>
</dbReference>
<accession>A0A6N9SXT4</accession>
<dbReference type="InterPro" id="IPR035965">
    <property type="entry name" value="PAS-like_dom_sf"/>
</dbReference>
<dbReference type="SMART" id="SM00086">
    <property type="entry name" value="PAC"/>
    <property type="match status" value="1"/>
</dbReference>
<dbReference type="EMBL" id="JAAAMG010000003">
    <property type="protein sequence ID" value="NDW03874.1"/>
    <property type="molecule type" value="Genomic_DNA"/>
</dbReference>
<dbReference type="SMART" id="SM00267">
    <property type="entry name" value="GGDEF"/>
    <property type="match status" value="1"/>
</dbReference>
<gene>
    <name evidence="3" type="ORF">GTK09_05475</name>
</gene>
<protein>
    <submittedName>
        <fullName evidence="3">Diguanylate cyclase</fullName>
    </submittedName>
</protein>
<dbReference type="NCBIfam" id="TIGR00254">
    <property type="entry name" value="GGDEF"/>
    <property type="match status" value="1"/>
</dbReference>
<dbReference type="PANTHER" id="PTHR44757">
    <property type="entry name" value="DIGUANYLATE CYCLASE DGCP"/>
    <property type="match status" value="1"/>
</dbReference>